<evidence type="ECO:0000256" key="2">
    <source>
        <dbReference type="ARBA" id="ARBA00022722"/>
    </source>
</evidence>
<keyword evidence="3 6" id="KW-0479">Metal-binding</keyword>
<evidence type="ECO:0000256" key="1">
    <source>
        <dbReference type="ARBA" id="ARBA00022649"/>
    </source>
</evidence>
<dbReference type="SUPFAM" id="SSF88723">
    <property type="entry name" value="PIN domain-like"/>
    <property type="match status" value="1"/>
</dbReference>
<feature type="domain" description="PIN" evidence="7">
    <location>
        <begin position="2"/>
        <end position="119"/>
    </location>
</feature>
<dbReference type="PANTHER" id="PTHR35901">
    <property type="entry name" value="RIBONUCLEASE VAPC3"/>
    <property type="match status" value="1"/>
</dbReference>
<dbReference type="InterPro" id="IPR002716">
    <property type="entry name" value="PIN_dom"/>
</dbReference>
<dbReference type="InterPro" id="IPR029060">
    <property type="entry name" value="PIN-like_dom_sf"/>
</dbReference>
<gene>
    <name evidence="6" type="primary">vapC</name>
    <name evidence="8" type="ORF">ABS642_13110</name>
</gene>
<dbReference type="HAMAP" id="MF_00265">
    <property type="entry name" value="VapC_Nob1"/>
    <property type="match status" value="1"/>
</dbReference>
<dbReference type="GO" id="GO:0016787">
    <property type="term" value="F:hydrolase activity"/>
    <property type="evidence" value="ECO:0007669"/>
    <property type="project" value="UniProtKB-KW"/>
</dbReference>
<dbReference type="PANTHER" id="PTHR35901:SF1">
    <property type="entry name" value="EXONUCLEASE VAPC9"/>
    <property type="match status" value="1"/>
</dbReference>
<dbReference type="GO" id="GO:0004540">
    <property type="term" value="F:RNA nuclease activity"/>
    <property type="evidence" value="ECO:0007669"/>
    <property type="project" value="InterPro"/>
</dbReference>
<organism evidence="8">
    <name type="scientific">Microbacterium sp. A8/3-1</name>
    <dbReference type="NCBI Taxonomy" id="3160749"/>
    <lineage>
        <taxon>Bacteria</taxon>
        <taxon>Bacillati</taxon>
        <taxon>Actinomycetota</taxon>
        <taxon>Actinomycetes</taxon>
        <taxon>Micrococcales</taxon>
        <taxon>Microbacteriaceae</taxon>
        <taxon>Microbacterium</taxon>
    </lineage>
</organism>
<sequence>MIVVDASVVVDLLTTTGGPSRLHERLVTEHLIAPEILPIEVASALRGLNRGGVVSDERLDRAASDLRRLRLELYPSLPLVPRVLDLRQNLSAYDAAYVVLAEVTRSALLTLDQRLARAAAAHCAVEIPAR</sequence>
<keyword evidence="5 6" id="KW-0460">Magnesium</keyword>
<accession>A0AAU7VR82</accession>
<proteinExistence type="inferred from homology"/>
<reference evidence="8" key="1">
    <citation type="submission" date="2024-06" db="EMBL/GenBank/DDBJ databases">
        <title>Draft genome sequence of Microbacterium sp. strain A8/3-1, isolated from Oxytropis tragacanthoides Fisch. ex DC. Root nodules in the Altai region of Russia.</title>
        <authorList>
            <person name="Sazanova A."/>
            <person name="Guro P."/>
            <person name="Kuznetsova I."/>
            <person name="Belimov A."/>
            <person name="Safronova V."/>
        </authorList>
    </citation>
    <scope>NUCLEOTIDE SEQUENCE</scope>
    <source>
        <strain evidence="8">A8/3-1</strain>
    </source>
</reference>
<dbReference type="EMBL" id="CP158357">
    <property type="protein sequence ID" value="XBX76850.1"/>
    <property type="molecule type" value="Genomic_DNA"/>
</dbReference>
<evidence type="ECO:0000256" key="4">
    <source>
        <dbReference type="ARBA" id="ARBA00022801"/>
    </source>
</evidence>
<keyword evidence="1 6" id="KW-1277">Toxin-antitoxin system</keyword>
<dbReference type="AlphaFoldDB" id="A0AAU7VR82"/>
<evidence type="ECO:0000256" key="6">
    <source>
        <dbReference type="HAMAP-Rule" id="MF_00265"/>
    </source>
</evidence>
<evidence type="ECO:0000256" key="3">
    <source>
        <dbReference type="ARBA" id="ARBA00022723"/>
    </source>
</evidence>
<dbReference type="CDD" id="cd09873">
    <property type="entry name" value="PIN_Pae0151-like"/>
    <property type="match status" value="1"/>
</dbReference>
<dbReference type="EC" id="3.1.-.-" evidence="6"/>
<feature type="binding site" evidence="6">
    <location>
        <position position="5"/>
    </location>
    <ligand>
        <name>Mg(2+)</name>
        <dbReference type="ChEBI" id="CHEBI:18420"/>
    </ligand>
</feature>
<comment type="cofactor">
    <cofactor evidence="6">
        <name>Mg(2+)</name>
        <dbReference type="ChEBI" id="CHEBI:18420"/>
    </cofactor>
</comment>
<evidence type="ECO:0000256" key="5">
    <source>
        <dbReference type="ARBA" id="ARBA00022842"/>
    </source>
</evidence>
<dbReference type="GO" id="GO:0000287">
    <property type="term" value="F:magnesium ion binding"/>
    <property type="evidence" value="ECO:0007669"/>
    <property type="project" value="UniProtKB-UniRule"/>
</dbReference>
<keyword evidence="4 6" id="KW-0378">Hydrolase</keyword>
<dbReference type="Gene3D" id="3.40.50.1010">
    <property type="entry name" value="5'-nuclease"/>
    <property type="match status" value="1"/>
</dbReference>
<dbReference type="Pfam" id="PF01850">
    <property type="entry name" value="PIN"/>
    <property type="match status" value="1"/>
</dbReference>
<dbReference type="InterPro" id="IPR051619">
    <property type="entry name" value="TypeII_TA_RNase_PINc/VapC"/>
</dbReference>
<comment type="similarity">
    <text evidence="6">Belongs to the PINc/VapC protein family.</text>
</comment>
<dbReference type="InterPro" id="IPR044153">
    <property type="entry name" value="PIN_Pae0151-like"/>
</dbReference>
<dbReference type="InterPro" id="IPR022907">
    <property type="entry name" value="VapC_family"/>
</dbReference>
<dbReference type="RefSeq" id="WP_350350425.1">
    <property type="nucleotide sequence ID" value="NZ_CP158357.1"/>
</dbReference>
<keyword evidence="2 6" id="KW-0540">Nuclease</keyword>
<evidence type="ECO:0000259" key="7">
    <source>
        <dbReference type="Pfam" id="PF01850"/>
    </source>
</evidence>
<name>A0AAU7VR82_9MICO</name>
<comment type="function">
    <text evidence="6">Toxic component of a toxin-antitoxin (TA) system. An RNase.</text>
</comment>
<keyword evidence="6" id="KW-0800">Toxin</keyword>
<evidence type="ECO:0000313" key="8">
    <source>
        <dbReference type="EMBL" id="XBX76850.1"/>
    </source>
</evidence>
<protein>
    <recommendedName>
        <fullName evidence="6">Ribonuclease VapC</fullName>
        <shortName evidence="6">RNase VapC</shortName>
        <ecNumber evidence="6">3.1.-.-</ecNumber>
    </recommendedName>
    <alternativeName>
        <fullName evidence="6">Toxin VapC</fullName>
    </alternativeName>
</protein>
<dbReference type="GO" id="GO:0090729">
    <property type="term" value="F:toxin activity"/>
    <property type="evidence" value="ECO:0007669"/>
    <property type="project" value="UniProtKB-KW"/>
</dbReference>
<feature type="binding site" evidence="6">
    <location>
        <position position="94"/>
    </location>
    <ligand>
        <name>Mg(2+)</name>
        <dbReference type="ChEBI" id="CHEBI:18420"/>
    </ligand>
</feature>